<evidence type="ECO:0000256" key="1">
    <source>
        <dbReference type="SAM" id="MobiDB-lite"/>
    </source>
</evidence>
<feature type="compositionally biased region" description="Polar residues" evidence="1">
    <location>
        <begin position="78"/>
        <end position="87"/>
    </location>
</feature>
<feature type="region of interest" description="Disordered" evidence="1">
    <location>
        <begin position="73"/>
        <end position="223"/>
    </location>
</feature>
<reference evidence="2" key="1">
    <citation type="journal article" date="2020" name="Phytopathology">
        <title>Genome Sequence Resources of Colletotrichum truncatum, C. plurivorum, C. musicola, and C. sojae: Four Species Pathogenic to Soybean (Glycine max).</title>
        <authorList>
            <person name="Rogerio F."/>
            <person name="Boufleur T.R."/>
            <person name="Ciampi-Guillardi M."/>
            <person name="Sukno S.A."/>
            <person name="Thon M.R."/>
            <person name="Massola Junior N.S."/>
            <person name="Baroncelli R."/>
        </authorList>
    </citation>
    <scope>NUCLEOTIDE SEQUENCE</scope>
    <source>
        <strain evidence="2">LFN0074</strain>
    </source>
</reference>
<feature type="compositionally biased region" description="Low complexity" evidence="1">
    <location>
        <begin position="153"/>
        <end position="164"/>
    </location>
</feature>
<feature type="compositionally biased region" description="Basic and acidic residues" evidence="1">
    <location>
        <begin position="197"/>
        <end position="210"/>
    </location>
</feature>
<sequence>MSGSSMPPSRAPRLTEPLRCTNNTELIRRHAAHRPSRWGAHCEESLLTGRSVVISGQMSFTLLPAAPGMVGDPPAQRTILQGDTPSQAAAAARPVENAAASGSRSREILPADRTLPVHTENVPTRNPPPSFDLPLRSRDESPRRKSSLEEELLSSTSKTTRSSPATERLFPRLPARDGTPRRRYSRLFDPASSRPTAARESRKPHTDRGPSLRQMICERSSSA</sequence>
<accession>A0A8H6KLB3</accession>
<evidence type="ECO:0000313" key="3">
    <source>
        <dbReference type="Proteomes" id="UP000639643"/>
    </source>
</evidence>
<dbReference type="AlphaFoldDB" id="A0A8H6KLB3"/>
<proteinExistence type="predicted"/>
<evidence type="ECO:0000313" key="2">
    <source>
        <dbReference type="EMBL" id="KAF6833632.1"/>
    </source>
</evidence>
<name>A0A8H6KLB3_9PEZI</name>
<keyword evidence="3" id="KW-1185">Reference proteome</keyword>
<protein>
    <submittedName>
        <fullName evidence="2">Uncharacterized protein</fullName>
    </submittedName>
</protein>
<dbReference type="Proteomes" id="UP000639643">
    <property type="component" value="Unassembled WGS sequence"/>
</dbReference>
<gene>
    <name evidence="2" type="ORF">CMUS01_06479</name>
</gene>
<organism evidence="2 3">
    <name type="scientific">Colletotrichum musicola</name>
    <dbReference type="NCBI Taxonomy" id="2175873"/>
    <lineage>
        <taxon>Eukaryota</taxon>
        <taxon>Fungi</taxon>
        <taxon>Dikarya</taxon>
        <taxon>Ascomycota</taxon>
        <taxon>Pezizomycotina</taxon>
        <taxon>Sordariomycetes</taxon>
        <taxon>Hypocreomycetidae</taxon>
        <taxon>Glomerellales</taxon>
        <taxon>Glomerellaceae</taxon>
        <taxon>Colletotrichum</taxon>
        <taxon>Colletotrichum orchidearum species complex</taxon>
    </lineage>
</organism>
<feature type="compositionally biased region" description="Basic and acidic residues" evidence="1">
    <location>
        <begin position="135"/>
        <end position="148"/>
    </location>
</feature>
<comment type="caution">
    <text evidence="2">The sequence shown here is derived from an EMBL/GenBank/DDBJ whole genome shotgun (WGS) entry which is preliminary data.</text>
</comment>
<dbReference type="EMBL" id="WIGM01000212">
    <property type="protein sequence ID" value="KAF6833632.1"/>
    <property type="molecule type" value="Genomic_DNA"/>
</dbReference>
<feature type="compositionally biased region" description="Low complexity" evidence="1">
    <location>
        <begin position="88"/>
        <end position="100"/>
    </location>
</feature>